<evidence type="ECO:0000256" key="11">
    <source>
        <dbReference type="ARBA" id="ARBA00023268"/>
    </source>
</evidence>
<keyword evidence="10 12" id="KW-0486">Methionine biosynthesis</keyword>
<dbReference type="GO" id="GO:0004488">
    <property type="term" value="F:methylenetetrahydrofolate dehydrogenase (NADP+) activity"/>
    <property type="evidence" value="ECO:0007669"/>
    <property type="project" value="UniProtKB-UniRule"/>
</dbReference>
<organism evidence="15 16">
    <name type="scientific">Helicobacter aurati</name>
    <dbReference type="NCBI Taxonomy" id="137778"/>
    <lineage>
        <taxon>Bacteria</taxon>
        <taxon>Pseudomonadati</taxon>
        <taxon>Campylobacterota</taxon>
        <taxon>Epsilonproteobacteria</taxon>
        <taxon>Campylobacterales</taxon>
        <taxon>Helicobacteraceae</taxon>
        <taxon>Helicobacter</taxon>
    </lineage>
</organism>
<sequence length="286" mass="30438">MIIMDGKKLADKLQEEIAQEVGFLSKQGIIPSLAVILVGNDAASQTYVTMKAQACKKVGITSILHEMPANITQTDLMTMIENLNQNSNIDGILIQLPLPNHIDTNVILESVLPSKDVDGFHTQNSGKLHSGISGFVPATPLGIMSLLKHYAIEIQGKNVVIVGASNIVGKPLSALMLNAGATISICHIHTKDLSLYTKKADIICVAVGKPNLITSDMIKQGAVIIDIGINRLENGKIVGDVDFANVAPLSSMITPVPGGVGPMTIVSLLQNTLKSAQCRLQNHKNK</sequence>
<evidence type="ECO:0000313" key="16">
    <source>
        <dbReference type="Proteomes" id="UP000256424"/>
    </source>
</evidence>
<keyword evidence="6 12" id="KW-0378">Hydrolase</keyword>
<dbReference type="NCBIfam" id="NF008058">
    <property type="entry name" value="PRK10792.1"/>
    <property type="match status" value="1"/>
</dbReference>
<accession>A0A3D8J1I3</accession>
<comment type="function">
    <text evidence="12">Catalyzes the oxidation of 5,10-methylenetetrahydrofolate to 5,10-methenyltetrahydrofolate and then the hydrolysis of 5,10-methenyltetrahydrofolate to 10-formyltetrahydrofolate.</text>
</comment>
<keyword evidence="3 12" id="KW-0554">One-carbon metabolism</keyword>
<comment type="catalytic activity">
    <reaction evidence="12">
        <text>(6R)-5,10-methylene-5,6,7,8-tetrahydrofolate + NADP(+) = (6R)-5,10-methenyltetrahydrofolate + NADPH</text>
        <dbReference type="Rhea" id="RHEA:22812"/>
        <dbReference type="ChEBI" id="CHEBI:15636"/>
        <dbReference type="ChEBI" id="CHEBI:57455"/>
        <dbReference type="ChEBI" id="CHEBI:57783"/>
        <dbReference type="ChEBI" id="CHEBI:58349"/>
        <dbReference type="EC" id="1.5.1.5"/>
    </reaction>
</comment>
<keyword evidence="11 12" id="KW-0511">Multifunctional enzyme</keyword>
<comment type="caution">
    <text evidence="15">The sequence shown here is derived from an EMBL/GenBank/DDBJ whole genome shotgun (WGS) entry which is preliminary data.</text>
</comment>
<evidence type="ECO:0000259" key="14">
    <source>
        <dbReference type="Pfam" id="PF02882"/>
    </source>
</evidence>
<dbReference type="Proteomes" id="UP000256424">
    <property type="component" value="Unassembled WGS sequence"/>
</dbReference>
<dbReference type="InterPro" id="IPR020630">
    <property type="entry name" value="THF_DH/CycHdrlase_cat_dom"/>
</dbReference>
<evidence type="ECO:0000256" key="8">
    <source>
        <dbReference type="ARBA" id="ARBA00023002"/>
    </source>
</evidence>
<keyword evidence="9 12" id="KW-0368">Histidine biosynthesis</keyword>
<evidence type="ECO:0000256" key="12">
    <source>
        <dbReference type="HAMAP-Rule" id="MF_01576"/>
    </source>
</evidence>
<comment type="catalytic activity">
    <reaction evidence="12">
        <text>(6R)-5,10-methenyltetrahydrofolate + H2O = (6R)-10-formyltetrahydrofolate + H(+)</text>
        <dbReference type="Rhea" id="RHEA:23700"/>
        <dbReference type="ChEBI" id="CHEBI:15377"/>
        <dbReference type="ChEBI" id="CHEBI:15378"/>
        <dbReference type="ChEBI" id="CHEBI:57455"/>
        <dbReference type="ChEBI" id="CHEBI:195366"/>
        <dbReference type="EC" id="3.5.4.9"/>
    </reaction>
</comment>
<dbReference type="PANTHER" id="PTHR48099">
    <property type="entry name" value="C-1-TETRAHYDROFOLATE SYNTHASE, CYTOPLASMIC-RELATED"/>
    <property type="match status" value="1"/>
</dbReference>
<dbReference type="GO" id="GO:0035999">
    <property type="term" value="P:tetrahydrofolate interconversion"/>
    <property type="evidence" value="ECO:0007669"/>
    <property type="project" value="UniProtKB-UniRule"/>
</dbReference>
<dbReference type="GO" id="GO:0005829">
    <property type="term" value="C:cytosol"/>
    <property type="evidence" value="ECO:0007669"/>
    <property type="project" value="TreeGrafter"/>
</dbReference>
<evidence type="ECO:0000256" key="4">
    <source>
        <dbReference type="ARBA" id="ARBA00022605"/>
    </source>
</evidence>
<evidence type="ECO:0000259" key="13">
    <source>
        <dbReference type="Pfam" id="PF00763"/>
    </source>
</evidence>
<dbReference type="AlphaFoldDB" id="A0A3D8J1I3"/>
<dbReference type="GO" id="GO:0004477">
    <property type="term" value="F:methenyltetrahydrofolate cyclohydrolase activity"/>
    <property type="evidence" value="ECO:0007669"/>
    <property type="project" value="UniProtKB-UniRule"/>
</dbReference>
<dbReference type="GO" id="GO:0000105">
    <property type="term" value="P:L-histidine biosynthetic process"/>
    <property type="evidence" value="ECO:0007669"/>
    <property type="project" value="UniProtKB-KW"/>
</dbReference>
<evidence type="ECO:0000256" key="10">
    <source>
        <dbReference type="ARBA" id="ARBA00023167"/>
    </source>
</evidence>
<dbReference type="FunFam" id="3.40.50.720:FF:000094">
    <property type="entry name" value="Bifunctional protein FolD"/>
    <property type="match status" value="1"/>
</dbReference>
<dbReference type="Pfam" id="PF02882">
    <property type="entry name" value="THF_DHG_CYH_C"/>
    <property type="match status" value="1"/>
</dbReference>
<feature type="binding site" evidence="12">
    <location>
        <begin position="163"/>
        <end position="165"/>
    </location>
    <ligand>
        <name>NADP(+)</name>
        <dbReference type="ChEBI" id="CHEBI:58349"/>
    </ligand>
</feature>
<dbReference type="GO" id="GO:0009086">
    <property type="term" value="P:methionine biosynthetic process"/>
    <property type="evidence" value="ECO:0007669"/>
    <property type="project" value="UniProtKB-KW"/>
</dbReference>
<dbReference type="EC" id="1.5.1.5" evidence="12"/>
<dbReference type="OrthoDB" id="9803580at2"/>
<dbReference type="SUPFAM" id="SSF51735">
    <property type="entry name" value="NAD(P)-binding Rossmann-fold domains"/>
    <property type="match status" value="1"/>
</dbReference>
<proteinExistence type="inferred from homology"/>
<comment type="similarity">
    <text evidence="12">Belongs to the tetrahydrofolate dehydrogenase/cyclohydrolase family.</text>
</comment>
<dbReference type="Gene3D" id="3.40.50.10860">
    <property type="entry name" value="Leucine Dehydrogenase, chain A, domain 1"/>
    <property type="match status" value="1"/>
</dbReference>
<dbReference type="Gene3D" id="3.40.50.720">
    <property type="entry name" value="NAD(P)-binding Rossmann-like Domain"/>
    <property type="match status" value="1"/>
</dbReference>
<feature type="domain" description="Tetrahydrofolate dehydrogenase/cyclohydrolase catalytic" evidence="13">
    <location>
        <begin position="4"/>
        <end position="118"/>
    </location>
</feature>
<dbReference type="InterPro" id="IPR000672">
    <property type="entry name" value="THF_DH/CycHdrlase"/>
</dbReference>
<dbReference type="EC" id="3.5.4.9" evidence="12"/>
<dbReference type="FunFam" id="3.40.50.10860:FF:000005">
    <property type="entry name" value="C-1-tetrahydrofolate synthase, cytoplasmic, putative"/>
    <property type="match status" value="1"/>
</dbReference>
<dbReference type="GO" id="GO:0006164">
    <property type="term" value="P:purine nucleotide biosynthetic process"/>
    <property type="evidence" value="ECO:0007669"/>
    <property type="project" value="UniProtKB-KW"/>
</dbReference>
<keyword evidence="8 12" id="KW-0560">Oxidoreductase</keyword>
<dbReference type="SUPFAM" id="SSF53223">
    <property type="entry name" value="Aminoacid dehydrogenase-like, N-terminal domain"/>
    <property type="match status" value="1"/>
</dbReference>
<evidence type="ECO:0000313" key="15">
    <source>
        <dbReference type="EMBL" id="RDU70714.1"/>
    </source>
</evidence>
<dbReference type="UniPathway" id="UPA00193"/>
<dbReference type="InterPro" id="IPR036291">
    <property type="entry name" value="NAD(P)-bd_dom_sf"/>
</dbReference>
<dbReference type="InterPro" id="IPR046346">
    <property type="entry name" value="Aminoacid_DH-like_N_sf"/>
</dbReference>
<reference evidence="15 16" key="1">
    <citation type="submission" date="2018-04" db="EMBL/GenBank/DDBJ databases">
        <title>Novel Campyloabacter and Helicobacter Species and Strains.</title>
        <authorList>
            <person name="Mannion A.J."/>
            <person name="Shen Z."/>
            <person name="Fox J.G."/>
        </authorList>
    </citation>
    <scope>NUCLEOTIDE SEQUENCE [LARGE SCALE GENOMIC DNA]</scope>
    <source>
        <strain evidence="15 16">MIT 97-5075</strain>
    </source>
</reference>
<evidence type="ECO:0000256" key="2">
    <source>
        <dbReference type="ARBA" id="ARBA00011738"/>
    </source>
</evidence>
<keyword evidence="7 12" id="KW-0521">NADP</keyword>
<comment type="subunit">
    <text evidence="2 12">Homodimer.</text>
</comment>
<dbReference type="InterPro" id="IPR020631">
    <property type="entry name" value="THF_DH/CycHdrlase_NAD-bd_dom"/>
</dbReference>
<evidence type="ECO:0000256" key="1">
    <source>
        <dbReference type="ARBA" id="ARBA00004777"/>
    </source>
</evidence>
<dbReference type="PANTHER" id="PTHR48099:SF5">
    <property type="entry name" value="C-1-TETRAHYDROFOLATE SYNTHASE, CYTOPLASMIC"/>
    <property type="match status" value="1"/>
</dbReference>
<feature type="binding site" evidence="12">
    <location>
        <position position="188"/>
    </location>
    <ligand>
        <name>NADP(+)</name>
        <dbReference type="ChEBI" id="CHEBI:58349"/>
    </ligand>
</feature>
<gene>
    <name evidence="12" type="primary">folD</name>
    <name evidence="15" type="ORF">CQA66_07700</name>
</gene>
<dbReference type="PROSITE" id="PS00766">
    <property type="entry name" value="THF_DHG_CYH_1"/>
    <property type="match status" value="1"/>
</dbReference>
<evidence type="ECO:0000256" key="6">
    <source>
        <dbReference type="ARBA" id="ARBA00022801"/>
    </source>
</evidence>
<dbReference type="HAMAP" id="MF_01576">
    <property type="entry name" value="THF_DHG_CYH"/>
    <property type="match status" value="1"/>
</dbReference>
<keyword evidence="5 12" id="KW-0658">Purine biosynthesis</keyword>
<evidence type="ECO:0000256" key="3">
    <source>
        <dbReference type="ARBA" id="ARBA00022563"/>
    </source>
</evidence>
<comment type="pathway">
    <text evidence="1 12">One-carbon metabolism; tetrahydrofolate interconversion.</text>
</comment>
<dbReference type="NCBIfam" id="NF010787">
    <property type="entry name" value="PRK14191.1"/>
    <property type="match status" value="1"/>
</dbReference>
<evidence type="ECO:0000256" key="7">
    <source>
        <dbReference type="ARBA" id="ARBA00022857"/>
    </source>
</evidence>
<keyword evidence="16" id="KW-1185">Reference proteome</keyword>
<dbReference type="EMBL" id="NXLW01000017">
    <property type="protein sequence ID" value="RDU70714.1"/>
    <property type="molecule type" value="Genomic_DNA"/>
</dbReference>
<feature type="binding site" evidence="12">
    <location>
        <position position="229"/>
    </location>
    <ligand>
        <name>NADP(+)</name>
        <dbReference type="ChEBI" id="CHEBI:58349"/>
    </ligand>
</feature>
<evidence type="ECO:0000256" key="9">
    <source>
        <dbReference type="ARBA" id="ARBA00023102"/>
    </source>
</evidence>
<dbReference type="CDD" id="cd01080">
    <property type="entry name" value="NAD_bind_m-THF_DH_Cyclohyd"/>
    <property type="match status" value="1"/>
</dbReference>
<dbReference type="PRINTS" id="PR00085">
    <property type="entry name" value="THFDHDRGNASE"/>
</dbReference>
<name>A0A3D8J1I3_9HELI</name>
<dbReference type="Pfam" id="PF00763">
    <property type="entry name" value="THF_DHG_CYH"/>
    <property type="match status" value="1"/>
</dbReference>
<evidence type="ECO:0000256" key="5">
    <source>
        <dbReference type="ARBA" id="ARBA00022755"/>
    </source>
</evidence>
<dbReference type="InterPro" id="IPR020867">
    <property type="entry name" value="THF_DH/CycHdrlase_CS"/>
</dbReference>
<feature type="domain" description="Tetrahydrofolate dehydrogenase/cyclohydrolase NAD(P)-binding" evidence="14">
    <location>
        <begin position="137"/>
        <end position="277"/>
    </location>
</feature>
<keyword evidence="4 12" id="KW-0028">Amino-acid biosynthesis</keyword>
<protein>
    <recommendedName>
        <fullName evidence="12">Bifunctional protein FolD</fullName>
    </recommendedName>
    <domain>
        <recommendedName>
            <fullName evidence="12">Methylenetetrahydrofolate dehydrogenase</fullName>
            <ecNumber evidence="12">1.5.1.5</ecNumber>
        </recommendedName>
    </domain>
    <domain>
        <recommendedName>
            <fullName evidence="12">Methenyltetrahydrofolate cyclohydrolase</fullName>
            <ecNumber evidence="12">3.5.4.9</ecNumber>
        </recommendedName>
    </domain>
</protein>
<dbReference type="PROSITE" id="PS00767">
    <property type="entry name" value="THF_DHG_CYH_2"/>
    <property type="match status" value="1"/>
</dbReference>
<dbReference type="RefSeq" id="WP_104762268.1">
    <property type="nucleotide sequence ID" value="NZ_FZPM01000003.1"/>
</dbReference>